<feature type="domain" description="Calcineurin-like phosphoesterase" evidence="1">
    <location>
        <begin position="9"/>
        <end position="131"/>
    </location>
</feature>
<dbReference type="Gene3D" id="3.60.21.10">
    <property type="match status" value="1"/>
</dbReference>
<dbReference type="PRINTS" id="PR00114">
    <property type="entry name" value="STPHPHTASE"/>
</dbReference>
<keyword evidence="2" id="KW-0378">Hydrolase</keyword>
<dbReference type="InterPro" id="IPR029052">
    <property type="entry name" value="Metallo-depent_PP-like"/>
</dbReference>
<dbReference type="PANTHER" id="PTHR42850:SF4">
    <property type="entry name" value="ZINC-DEPENDENT ENDOPOLYPHOSPHATASE"/>
    <property type="match status" value="1"/>
</dbReference>
<dbReference type="GO" id="GO:0004722">
    <property type="term" value="F:protein serine/threonine phosphatase activity"/>
    <property type="evidence" value="ECO:0007669"/>
    <property type="project" value="UniProtKB-EC"/>
</dbReference>
<dbReference type="AlphaFoldDB" id="A0A521G1A2"/>
<dbReference type="InterPro" id="IPR006186">
    <property type="entry name" value="Ser/Thr-sp_prot-phosphatase"/>
</dbReference>
<comment type="caution">
    <text evidence="2">The sequence shown here is derived from an EMBL/GenBank/DDBJ whole genome shotgun (WGS) entry which is preliminary data.</text>
</comment>
<dbReference type="GO" id="GO:0110154">
    <property type="term" value="P:RNA decapping"/>
    <property type="evidence" value="ECO:0007669"/>
    <property type="project" value="TreeGrafter"/>
</dbReference>
<dbReference type="GO" id="GO:0008803">
    <property type="term" value="F:bis(5'-nucleosyl)-tetraphosphatase (symmetrical) activity"/>
    <property type="evidence" value="ECO:0007669"/>
    <property type="project" value="TreeGrafter"/>
</dbReference>
<dbReference type="EMBL" id="NQJD01000017">
    <property type="protein sequence ID" value="TAA74813.1"/>
    <property type="molecule type" value="Genomic_DNA"/>
</dbReference>
<protein>
    <submittedName>
        <fullName evidence="2">Serine/threonine protein phosphatase 1</fullName>
        <ecNumber evidence="2">3.1.3.16</ecNumber>
    </submittedName>
</protein>
<organism evidence="2 3">
    <name type="scientific">Candidatus Electronema aureum</name>
    <dbReference type="NCBI Taxonomy" id="2005002"/>
    <lineage>
        <taxon>Bacteria</taxon>
        <taxon>Pseudomonadati</taxon>
        <taxon>Thermodesulfobacteriota</taxon>
        <taxon>Desulfobulbia</taxon>
        <taxon>Desulfobulbales</taxon>
        <taxon>Desulfobulbaceae</taxon>
        <taxon>Candidatus Electronema</taxon>
    </lineage>
</organism>
<evidence type="ECO:0000313" key="2">
    <source>
        <dbReference type="EMBL" id="TAA74813.1"/>
    </source>
</evidence>
<evidence type="ECO:0000259" key="1">
    <source>
        <dbReference type="Pfam" id="PF00149"/>
    </source>
</evidence>
<name>A0A521G1A2_9BACT</name>
<dbReference type="EC" id="3.1.3.16" evidence="2"/>
<sequence length="251" mass="27932">MPDLAATCVIGDIHGCSQALAELLALVEDRSESFVFLGDYIDRGPDSKGVIDLILAFRKKHPQTIVLMGNHEMMLLDYLQGHDENFFLNAGGAETLVSYGLSPDATPESVQAQLPPEHLTFFNNLPILWEDQHGIYVHAGLEPGVHLSRQVAACCLWIRDDFIRSQHRFEKPVIFGHTVFKKPLVQRNKIGIDTGAVYGGRLTALLLPQKEFVSVAVERKSDLPEFLGDQEGLFQGRAIGLTVSKLLRLFR</sequence>
<dbReference type="InterPro" id="IPR004843">
    <property type="entry name" value="Calcineurin-like_PHP"/>
</dbReference>
<reference evidence="2" key="1">
    <citation type="submission" date="2017-07" db="EMBL/GenBank/DDBJ databases">
        <title>The cable genome - Insights into the physiology and evolution of filamentous bacteria capable of sulfide oxidation via long distance electron transfer.</title>
        <authorList>
            <person name="Thorup C."/>
            <person name="Bjerg J.T."/>
            <person name="Schreiber L."/>
            <person name="Nielsen L.P."/>
            <person name="Kjeldsen K.U."/>
            <person name="Boesen T."/>
            <person name="Boggild A."/>
            <person name="Meysman F."/>
            <person name="Geelhoed J."/>
            <person name="Schramm A."/>
        </authorList>
    </citation>
    <scope>NUCLEOTIDE SEQUENCE [LARGE SCALE GENOMIC DNA]</scope>
    <source>
        <strain evidence="2">GS</strain>
    </source>
</reference>
<keyword evidence="3" id="KW-1185">Reference proteome</keyword>
<dbReference type="InterPro" id="IPR050126">
    <property type="entry name" value="Ap4A_hydrolase"/>
</dbReference>
<evidence type="ECO:0000313" key="3">
    <source>
        <dbReference type="Proteomes" id="UP000316238"/>
    </source>
</evidence>
<dbReference type="PANTHER" id="PTHR42850">
    <property type="entry name" value="METALLOPHOSPHOESTERASE"/>
    <property type="match status" value="1"/>
</dbReference>
<proteinExistence type="predicted"/>
<gene>
    <name evidence="2" type="ORF">CDV28_11749</name>
</gene>
<accession>A0A521G1A2</accession>
<dbReference type="Proteomes" id="UP000316238">
    <property type="component" value="Unassembled WGS sequence"/>
</dbReference>
<dbReference type="GO" id="GO:0005737">
    <property type="term" value="C:cytoplasm"/>
    <property type="evidence" value="ECO:0007669"/>
    <property type="project" value="TreeGrafter"/>
</dbReference>
<dbReference type="SUPFAM" id="SSF56300">
    <property type="entry name" value="Metallo-dependent phosphatases"/>
    <property type="match status" value="1"/>
</dbReference>
<dbReference type="Pfam" id="PF00149">
    <property type="entry name" value="Metallophos"/>
    <property type="match status" value="1"/>
</dbReference>